<dbReference type="RefSeq" id="WP_379861834.1">
    <property type="nucleotide sequence ID" value="NZ_JBHMFC010000081.1"/>
</dbReference>
<comment type="caution">
    <text evidence="2">The sequence shown here is derived from an EMBL/GenBank/DDBJ whole genome shotgun (WGS) entry which is preliminary data.</text>
</comment>
<dbReference type="InterPro" id="IPR016181">
    <property type="entry name" value="Acyl_CoA_acyltransferase"/>
</dbReference>
<evidence type="ECO:0000313" key="3">
    <source>
        <dbReference type="Proteomes" id="UP001589585"/>
    </source>
</evidence>
<feature type="domain" description="BioF2-like acetyltransferase" evidence="1">
    <location>
        <begin position="143"/>
        <end position="254"/>
    </location>
</feature>
<evidence type="ECO:0000259" key="1">
    <source>
        <dbReference type="Pfam" id="PF13480"/>
    </source>
</evidence>
<evidence type="ECO:0000313" key="2">
    <source>
        <dbReference type="EMBL" id="MFB9057595.1"/>
    </source>
</evidence>
<reference evidence="2 3" key="1">
    <citation type="submission" date="2024-09" db="EMBL/GenBank/DDBJ databases">
        <authorList>
            <person name="Sun Q."/>
            <person name="Mori K."/>
        </authorList>
    </citation>
    <scope>NUCLEOTIDE SEQUENCE [LARGE SCALE GENOMIC DNA]</scope>
    <source>
        <strain evidence="2 3">CECT 8622</strain>
    </source>
</reference>
<dbReference type="Proteomes" id="UP001589585">
    <property type="component" value="Unassembled WGS sequence"/>
</dbReference>
<dbReference type="EMBL" id="JBHMFC010000081">
    <property type="protein sequence ID" value="MFB9057595.1"/>
    <property type="molecule type" value="Genomic_DNA"/>
</dbReference>
<keyword evidence="3" id="KW-1185">Reference proteome</keyword>
<protein>
    <submittedName>
        <fullName evidence="2">GNAT family N-acetyltransferase</fullName>
    </submittedName>
</protein>
<proteinExistence type="predicted"/>
<dbReference type="Pfam" id="PF13480">
    <property type="entry name" value="Acetyltransf_6"/>
    <property type="match status" value="1"/>
</dbReference>
<dbReference type="Gene3D" id="3.40.630.30">
    <property type="match status" value="1"/>
</dbReference>
<name>A0ABV5FDS6_9FLAO</name>
<gene>
    <name evidence="2" type="ORF">ACFFU9_12675</name>
</gene>
<accession>A0ABV5FDS6</accession>
<dbReference type="SUPFAM" id="SSF55729">
    <property type="entry name" value="Acyl-CoA N-acyltransferases (Nat)"/>
    <property type="match status" value="1"/>
</dbReference>
<dbReference type="InterPro" id="IPR038740">
    <property type="entry name" value="BioF2-like_GNAT_dom"/>
</dbReference>
<sequence>MKIEKSHFLNALLEDHTVPPLYKTLTYGFNGALFYQNTASKLSPKDKNIGLQVHIAFPKFLKPEIHGETQGVDFKTIEQHQQDCFGIVIAPEITDINQYLNAHFNKNSRTPIIKKMKRLEHCFHIHYKVFYGDITQKNYTYLMALAHGMLLRRFQQRQDDNFILRDWEKYHSILYPLILEKKASLFVIYNGTEPIQISINFHFGKTFFAYIPAYNIDYAQFGLGNTAVYKQLEWCIANHYVYLDMGNGDLEYKKRWCNYHYVLETHIFYRTKNIRSRLSANKAFYKIKLKNIVKDVLKSELYNKIKLKFPINRPNISHLKTESYTIKNITSIQDFKPDVLLEIDFKNHCDYPQIINKPIYDFLYKTQEHLDNIIVYKIKNQNNCIIIKGKTKAIHLCFDSSISL</sequence>
<organism evidence="2 3">
    <name type="scientific">Mariniflexile ostreae</name>
    <dbReference type="NCBI Taxonomy" id="1520892"/>
    <lineage>
        <taxon>Bacteria</taxon>
        <taxon>Pseudomonadati</taxon>
        <taxon>Bacteroidota</taxon>
        <taxon>Flavobacteriia</taxon>
        <taxon>Flavobacteriales</taxon>
        <taxon>Flavobacteriaceae</taxon>
        <taxon>Mariniflexile</taxon>
    </lineage>
</organism>